<dbReference type="KEGG" id="aym:YM304_39760"/>
<proteinExistence type="predicted"/>
<evidence type="ECO:0000313" key="4">
    <source>
        <dbReference type="Proteomes" id="UP000011863"/>
    </source>
</evidence>
<organism evidence="3 4">
    <name type="scientific">Ilumatobacter coccineus (strain NBRC 103263 / KCTC 29153 / YM16-304)</name>
    <dbReference type="NCBI Taxonomy" id="1313172"/>
    <lineage>
        <taxon>Bacteria</taxon>
        <taxon>Bacillati</taxon>
        <taxon>Actinomycetota</taxon>
        <taxon>Acidimicrobiia</taxon>
        <taxon>Acidimicrobiales</taxon>
        <taxon>Ilumatobacteraceae</taxon>
        <taxon>Ilumatobacter</taxon>
    </lineage>
</organism>
<keyword evidence="4" id="KW-1185">Reference proteome</keyword>
<feature type="region of interest" description="Disordered" evidence="1">
    <location>
        <begin position="126"/>
        <end position="199"/>
    </location>
</feature>
<dbReference type="Proteomes" id="UP000011863">
    <property type="component" value="Chromosome"/>
</dbReference>
<feature type="compositionally biased region" description="Low complexity" evidence="1">
    <location>
        <begin position="166"/>
        <end position="175"/>
    </location>
</feature>
<dbReference type="PROSITE" id="PS51257">
    <property type="entry name" value="PROKAR_LIPOPROTEIN"/>
    <property type="match status" value="1"/>
</dbReference>
<reference evidence="3 4" key="1">
    <citation type="journal article" date="2013" name="Int. J. Syst. Evol. Microbiol.">
        <title>Ilumatobacter nonamiense sp. nov. and Ilumatobacter coccineum sp. nov., isolated from seashore sand.</title>
        <authorList>
            <person name="Matsumoto A."/>
            <person name="Kasai H."/>
            <person name="Matsuo Y."/>
            <person name="Shizuri Y."/>
            <person name="Ichikawa N."/>
            <person name="Fujita N."/>
            <person name="Omura S."/>
            <person name="Takahashi Y."/>
        </authorList>
    </citation>
    <scope>NUCLEOTIDE SEQUENCE [LARGE SCALE GENOMIC DNA]</scope>
    <source>
        <strain evidence="4">NBRC 103263 / KCTC 29153 / YM16-304</strain>
    </source>
</reference>
<dbReference type="RefSeq" id="WP_015443537.1">
    <property type="nucleotide sequence ID" value="NC_020520.1"/>
</dbReference>
<feature type="compositionally biased region" description="Acidic residues" evidence="1">
    <location>
        <begin position="176"/>
        <end position="199"/>
    </location>
</feature>
<sequence>MACAPRPLAATLAAALLLAASACGGGDDSSTLTLTAQSSSGEAEVSYQLDNDARVTETVTTPWEQTVDVSGVFELDLGITNLGETGTVACGIEYAASSLSNPSATGQAAADCIVSGSSRGGTFTMSSSSFGTPFDDAAPDVAAPDDAAPDDDETDESGDETDDGATADGGVTADDGAADDGAADGDAADDDASDGEIADIPDGMSAALLFTDPDGNPIEPAQFDRVWVSIVVEGALGADDVQVLVEGEIDDGESVISLNDRERHDADDVDSNGRLVHVLRSFDLDQPGTLRAEFAGEVKIDDVVIPVDDRVEIDIAPTEVVVEARELSGGFVILDVASVAETLEDVPAQRSSAIADPEPVSVGDLRGIAGVGVGDSDVAVFQVVSSQSTTVEEVADVIEAFLSEAADVERSAAEIDGRETIRLTFEAAGSGTGDVLAIDGEIVFVQARWSTGTDAQTIRDSIRFDPSRLLPADE</sequence>
<evidence type="ECO:0000256" key="2">
    <source>
        <dbReference type="SAM" id="SignalP"/>
    </source>
</evidence>
<dbReference type="EMBL" id="AP012057">
    <property type="protein sequence ID" value="BAN04290.1"/>
    <property type="molecule type" value="Genomic_DNA"/>
</dbReference>
<feature type="compositionally biased region" description="Acidic residues" evidence="1">
    <location>
        <begin position="147"/>
        <end position="165"/>
    </location>
</feature>
<gene>
    <name evidence="3" type="ORF">YM304_39760</name>
</gene>
<feature type="signal peptide" evidence="2">
    <location>
        <begin position="1"/>
        <end position="24"/>
    </location>
</feature>
<feature type="chain" id="PRO_5039335508" evidence="2">
    <location>
        <begin position="25"/>
        <end position="474"/>
    </location>
</feature>
<evidence type="ECO:0000256" key="1">
    <source>
        <dbReference type="SAM" id="MobiDB-lite"/>
    </source>
</evidence>
<dbReference type="AlphaFoldDB" id="A0A6C7ED53"/>
<accession>A0A6C7ED53</accession>
<name>A0A6C7ED53_ILUCY</name>
<keyword evidence="2" id="KW-0732">Signal</keyword>
<feature type="compositionally biased region" description="Low complexity" evidence="1">
    <location>
        <begin position="126"/>
        <end position="146"/>
    </location>
</feature>
<evidence type="ECO:0000313" key="3">
    <source>
        <dbReference type="EMBL" id="BAN04290.1"/>
    </source>
</evidence>
<protein>
    <submittedName>
        <fullName evidence="3">Uncharacterized protein</fullName>
    </submittedName>
</protein>